<dbReference type="EMBL" id="PCPH01000002">
    <property type="protein sequence ID" value="PRB91165.1"/>
    <property type="molecule type" value="Genomic_DNA"/>
</dbReference>
<dbReference type="InterPro" id="IPR018060">
    <property type="entry name" value="HTH_AraC"/>
</dbReference>
<evidence type="ECO:0000259" key="4">
    <source>
        <dbReference type="PROSITE" id="PS01124"/>
    </source>
</evidence>
<name>A0A2S9CXB9_CHRCI</name>
<dbReference type="Gene3D" id="1.10.10.60">
    <property type="entry name" value="Homeodomain-like"/>
    <property type="match status" value="1"/>
</dbReference>
<evidence type="ECO:0000313" key="8">
    <source>
        <dbReference type="Proteomes" id="UP000238534"/>
    </source>
</evidence>
<evidence type="ECO:0000313" key="5">
    <source>
        <dbReference type="EMBL" id="PRB85111.1"/>
    </source>
</evidence>
<dbReference type="PANTHER" id="PTHR43280:SF32">
    <property type="entry name" value="TRANSCRIPTIONAL REGULATORY PROTEIN"/>
    <property type="match status" value="1"/>
</dbReference>
<evidence type="ECO:0000313" key="6">
    <source>
        <dbReference type="EMBL" id="PRB91165.1"/>
    </source>
</evidence>
<gene>
    <name evidence="5" type="ORF">CQ022_02260</name>
    <name evidence="6" type="ORF">CQ033_10730</name>
</gene>
<dbReference type="SUPFAM" id="SSF46689">
    <property type="entry name" value="Homeodomain-like"/>
    <property type="match status" value="1"/>
</dbReference>
<dbReference type="AlphaFoldDB" id="A0A2S9CXB9"/>
<sequence>MAFKHFSDKIGFMQINMGAHIDETLSLLEGYMKILFLKRGNVLIDFSNYHITSDTLFFVNHSQIFELKDDGELEGILLYYSRDFYCVEINDSEVACHGILYNNVYEIPSIELNEEESLSIQSIFNNIQFESENVDAANEEMLQLLLKQLIIKGTRIWKIKHNLNDNGNNQELDFVRKFSQLVEQNFKTSHHISDYADFLFVTPKNLNKKITQFGYLSPKQIVMERIILEAKRLLAHSVLTVKEIGYELGYEDDAYFVRIFTKHCGQSPLQFRKQYIALR</sequence>
<protein>
    <submittedName>
        <fullName evidence="5">AraC family transcriptional regulator</fullName>
    </submittedName>
</protein>
<evidence type="ECO:0000256" key="2">
    <source>
        <dbReference type="ARBA" id="ARBA00023125"/>
    </source>
</evidence>
<dbReference type="Proteomes" id="UP000238325">
    <property type="component" value="Unassembled WGS sequence"/>
</dbReference>
<organism evidence="5 8">
    <name type="scientific">Chryseobacterium culicis</name>
    <dbReference type="NCBI Taxonomy" id="680127"/>
    <lineage>
        <taxon>Bacteria</taxon>
        <taxon>Pseudomonadati</taxon>
        <taxon>Bacteroidota</taxon>
        <taxon>Flavobacteriia</taxon>
        <taxon>Flavobacteriales</taxon>
        <taxon>Weeksellaceae</taxon>
        <taxon>Chryseobacterium group</taxon>
        <taxon>Chryseobacterium</taxon>
    </lineage>
</organism>
<keyword evidence="2" id="KW-0238">DNA-binding</keyword>
<dbReference type="PANTHER" id="PTHR43280">
    <property type="entry name" value="ARAC-FAMILY TRANSCRIPTIONAL REGULATOR"/>
    <property type="match status" value="1"/>
</dbReference>
<proteinExistence type="predicted"/>
<dbReference type="PROSITE" id="PS01124">
    <property type="entry name" value="HTH_ARAC_FAMILY_2"/>
    <property type="match status" value="1"/>
</dbReference>
<dbReference type="GO" id="GO:0003700">
    <property type="term" value="F:DNA-binding transcription factor activity"/>
    <property type="evidence" value="ECO:0007669"/>
    <property type="project" value="InterPro"/>
</dbReference>
<dbReference type="InterPro" id="IPR009057">
    <property type="entry name" value="Homeodomain-like_sf"/>
</dbReference>
<dbReference type="Proteomes" id="UP000238534">
    <property type="component" value="Unassembled WGS sequence"/>
</dbReference>
<dbReference type="RefSeq" id="WP_105682547.1">
    <property type="nucleotide sequence ID" value="NZ_JBBGZD010000001.1"/>
</dbReference>
<evidence type="ECO:0000256" key="1">
    <source>
        <dbReference type="ARBA" id="ARBA00023015"/>
    </source>
</evidence>
<dbReference type="SMART" id="SM00342">
    <property type="entry name" value="HTH_ARAC"/>
    <property type="match status" value="1"/>
</dbReference>
<dbReference type="PRINTS" id="PR00032">
    <property type="entry name" value="HTHARAC"/>
</dbReference>
<comment type="caution">
    <text evidence="5">The sequence shown here is derived from an EMBL/GenBank/DDBJ whole genome shotgun (WGS) entry which is preliminary data.</text>
</comment>
<evidence type="ECO:0000313" key="7">
    <source>
        <dbReference type="Proteomes" id="UP000238325"/>
    </source>
</evidence>
<dbReference type="InterPro" id="IPR020449">
    <property type="entry name" value="Tscrpt_reg_AraC-type_HTH"/>
</dbReference>
<dbReference type="GO" id="GO:0043565">
    <property type="term" value="F:sequence-specific DNA binding"/>
    <property type="evidence" value="ECO:0007669"/>
    <property type="project" value="InterPro"/>
</dbReference>
<reference evidence="7 8" key="1">
    <citation type="submission" date="2017-09" db="EMBL/GenBank/DDBJ databases">
        <title>Genomic, metabolic, and phenotypic characteristics of bacterial isolates from the natural microbiome of the model nematode Caenorhabditis elegans.</title>
        <authorList>
            <person name="Zimmermann J."/>
            <person name="Obeng N."/>
            <person name="Yang W."/>
            <person name="Obeng O."/>
            <person name="Kissoyan K."/>
            <person name="Pees B."/>
            <person name="Dirksen P."/>
            <person name="Hoppner M."/>
            <person name="Franke A."/>
            <person name="Rosenstiel P."/>
            <person name="Leippe M."/>
            <person name="Dierking K."/>
            <person name="Kaleta C."/>
            <person name="Schulenburg H."/>
        </authorList>
    </citation>
    <scope>NUCLEOTIDE SEQUENCE [LARGE SCALE GENOMIC DNA]</scope>
    <source>
        <strain evidence="5 8">MYb25</strain>
        <strain evidence="6 7">MYb44</strain>
    </source>
</reference>
<keyword evidence="3" id="KW-0804">Transcription</keyword>
<dbReference type="Pfam" id="PF12833">
    <property type="entry name" value="HTH_18"/>
    <property type="match status" value="1"/>
</dbReference>
<feature type="domain" description="HTH araC/xylS-type" evidence="4">
    <location>
        <begin position="176"/>
        <end position="274"/>
    </location>
</feature>
<keyword evidence="7" id="KW-1185">Reference proteome</keyword>
<keyword evidence="1" id="KW-0805">Transcription regulation</keyword>
<evidence type="ECO:0000256" key="3">
    <source>
        <dbReference type="ARBA" id="ARBA00023163"/>
    </source>
</evidence>
<dbReference type="EMBL" id="PCPP01000001">
    <property type="protein sequence ID" value="PRB85111.1"/>
    <property type="molecule type" value="Genomic_DNA"/>
</dbReference>
<accession>A0A2S9CXB9</accession>
<dbReference type="OrthoDB" id="2666928at2"/>